<gene>
    <name evidence="7" type="primary">mraZ</name>
    <name evidence="9" type="ORF">AVDCRST_MAG19-4665</name>
</gene>
<keyword evidence="9" id="KW-0132">Cell division</keyword>
<evidence type="ECO:0000256" key="3">
    <source>
        <dbReference type="ARBA" id="ARBA00022737"/>
    </source>
</evidence>
<dbReference type="InterPro" id="IPR020603">
    <property type="entry name" value="MraZ_dom"/>
</dbReference>
<dbReference type="InterPro" id="IPR037914">
    <property type="entry name" value="SpoVT-AbrB_sf"/>
</dbReference>
<dbReference type="InterPro" id="IPR038619">
    <property type="entry name" value="MraZ_sf"/>
</dbReference>
<feature type="domain" description="SpoVT-AbrB" evidence="8">
    <location>
        <begin position="5"/>
        <end position="47"/>
    </location>
</feature>
<dbReference type="PROSITE" id="PS51740">
    <property type="entry name" value="SPOVT_ABRB"/>
    <property type="match status" value="2"/>
</dbReference>
<evidence type="ECO:0000256" key="2">
    <source>
        <dbReference type="ARBA" id="ARBA00022490"/>
    </source>
</evidence>
<dbReference type="HAMAP" id="MF_01008">
    <property type="entry name" value="MraZ"/>
    <property type="match status" value="1"/>
</dbReference>
<dbReference type="PANTHER" id="PTHR34701:SF1">
    <property type="entry name" value="TRANSCRIPTIONAL REGULATOR MRAZ"/>
    <property type="match status" value="1"/>
</dbReference>
<dbReference type="GO" id="GO:0009295">
    <property type="term" value="C:nucleoid"/>
    <property type="evidence" value="ECO:0007669"/>
    <property type="project" value="UniProtKB-SubCell"/>
</dbReference>
<evidence type="ECO:0000256" key="5">
    <source>
        <dbReference type="ARBA" id="ARBA00023125"/>
    </source>
</evidence>
<dbReference type="Gene3D" id="3.40.1550.20">
    <property type="entry name" value="Transcriptional regulator MraZ domain"/>
    <property type="match status" value="1"/>
</dbReference>
<dbReference type="SUPFAM" id="SSF89447">
    <property type="entry name" value="AbrB/MazE/MraZ-like"/>
    <property type="match status" value="1"/>
</dbReference>
<evidence type="ECO:0000256" key="6">
    <source>
        <dbReference type="ARBA" id="ARBA00023163"/>
    </source>
</evidence>
<accession>A0A6J4VS57</accession>
<keyword evidence="9" id="KW-0131">Cell cycle</keyword>
<organism evidence="9">
    <name type="scientific">uncultured Thermomicrobiales bacterium</name>
    <dbReference type="NCBI Taxonomy" id="1645740"/>
    <lineage>
        <taxon>Bacteria</taxon>
        <taxon>Pseudomonadati</taxon>
        <taxon>Thermomicrobiota</taxon>
        <taxon>Thermomicrobia</taxon>
        <taxon>Thermomicrobiales</taxon>
        <taxon>environmental samples</taxon>
    </lineage>
</organism>
<comment type="similarity">
    <text evidence="7">Belongs to the MraZ family.</text>
</comment>
<evidence type="ECO:0000256" key="1">
    <source>
        <dbReference type="ARBA" id="ARBA00013860"/>
    </source>
</evidence>
<dbReference type="Pfam" id="PF02381">
    <property type="entry name" value="MraZ"/>
    <property type="match status" value="2"/>
</dbReference>
<evidence type="ECO:0000313" key="9">
    <source>
        <dbReference type="EMBL" id="CAA9586033.1"/>
    </source>
</evidence>
<name>A0A6J4VS57_9BACT</name>
<sequence length="142" mass="15817">MFLGRFAHALDAKGRLAVPARFREALAEGVVLTRGIDRCLSLYPMAAWRPLAEKVSALPITDPDARNFRRMVFAEATDLDLDGQGRILVPPELRRYAGLEREALVVGMDTAIEIWSPERWQAVEEVMEADGAEIAQRLASLI</sequence>
<comment type="subcellular location">
    <subcellularLocation>
        <location evidence="7">Cytoplasm</location>
        <location evidence="7">Nucleoid</location>
    </subcellularLocation>
</comment>
<dbReference type="GO" id="GO:0000976">
    <property type="term" value="F:transcription cis-regulatory region binding"/>
    <property type="evidence" value="ECO:0007669"/>
    <property type="project" value="TreeGrafter"/>
</dbReference>
<dbReference type="EMBL" id="CADCWL010000256">
    <property type="protein sequence ID" value="CAA9586033.1"/>
    <property type="molecule type" value="Genomic_DNA"/>
</dbReference>
<dbReference type="InterPro" id="IPR003444">
    <property type="entry name" value="MraZ"/>
</dbReference>
<reference evidence="9" key="1">
    <citation type="submission" date="2020-02" db="EMBL/GenBank/DDBJ databases">
        <authorList>
            <person name="Meier V. D."/>
        </authorList>
    </citation>
    <scope>NUCLEOTIDE SEQUENCE</scope>
    <source>
        <strain evidence="9">AVDCRST_MAG19</strain>
    </source>
</reference>
<comment type="subunit">
    <text evidence="7">Forms oligomers.</text>
</comment>
<keyword evidence="3" id="KW-0677">Repeat</keyword>
<dbReference type="InterPro" id="IPR007159">
    <property type="entry name" value="SpoVT-AbrB_dom"/>
</dbReference>
<keyword evidence="6 7" id="KW-0804">Transcription</keyword>
<dbReference type="AlphaFoldDB" id="A0A6J4VS57"/>
<evidence type="ECO:0000259" key="8">
    <source>
        <dbReference type="PROSITE" id="PS51740"/>
    </source>
</evidence>
<dbReference type="PANTHER" id="PTHR34701">
    <property type="entry name" value="TRANSCRIPTIONAL REGULATOR MRAZ"/>
    <property type="match status" value="1"/>
</dbReference>
<evidence type="ECO:0000256" key="7">
    <source>
        <dbReference type="HAMAP-Rule" id="MF_01008"/>
    </source>
</evidence>
<dbReference type="GO" id="GO:0003700">
    <property type="term" value="F:DNA-binding transcription factor activity"/>
    <property type="evidence" value="ECO:0007669"/>
    <property type="project" value="UniProtKB-UniRule"/>
</dbReference>
<dbReference type="GO" id="GO:0051301">
    <property type="term" value="P:cell division"/>
    <property type="evidence" value="ECO:0007669"/>
    <property type="project" value="UniProtKB-KW"/>
</dbReference>
<dbReference type="InterPro" id="IPR035642">
    <property type="entry name" value="MraZ_N"/>
</dbReference>
<dbReference type="GO" id="GO:0005737">
    <property type="term" value="C:cytoplasm"/>
    <property type="evidence" value="ECO:0007669"/>
    <property type="project" value="UniProtKB-UniRule"/>
</dbReference>
<feature type="domain" description="SpoVT-AbrB" evidence="8">
    <location>
        <begin position="76"/>
        <end position="119"/>
    </location>
</feature>
<evidence type="ECO:0000256" key="4">
    <source>
        <dbReference type="ARBA" id="ARBA00023015"/>
    </source>
</evidence>
<keyword evidence="2 7" id="KW-0963">Cytoplasm</keyword>
<dbReference type="InterPro" id="IPR035644">
    <property type="entry name" value="MraZ_C"/>
</dbReference>
<dbReference type="CDD" id="cd16321">
    <property type="entry name" value="MraZ_C"/>
    <property type="match status" value="1"/>
</dbReference>
<dbReference type="GO" id="GO:2000143">
    <property type="term" value="P:negative regulation of DNA-templated transcription initiation"/>
    <property type="evidence" value="ECO:0007669"/>
    <property type="project" value="TreeGrafter"/>
</dbReference>
<protein>
    <recommendedName>
        <fullName evidence="1 7">Transcriptional regulator MraZ</fullName>
    </recommendedName>
</protein>
<keyword evidence="5 7" id="KW-0238">DNA-binding</keyword>
<keyword evidence="4 7" id="KW-0805">Transcription regulation</keyword>
<dbReference type="NCBIfam" id="TIGR00242">
    <property type="entry name" value="division/cell wall cluster transcriptional repressor MraZ"/>
    <property type="match status" value="1"/>
</dbReference>
<proteinExistence type="inferred from homology"/>
<dbReference type="CDD" id="cd16320">
    <property type="entry name" value="MraZ_N"/>
    <property type="match status" value="1"/>
</dbReference>